<dbReference type="InterPro" id="IPR025355">
    <property type="entry name" value="DUF4259"/>
</dbReference>
<keyword evidence="2" id="KW-1185">Reference proteome</keyword>
<reference evidence="2" key="1">
    <citation type="journal article" date="2019" name="Int. J. Syst. Evol. Microbiol.">
        <title>The Global Catalogue of Microorganisms (GCM) 10K type strain sequencing project: providing services to taxonomists for standard genome sequencing and annotation.</title>
        <authorList>
            <consortium name="The Broad Institute Genomics Platform"/>
            <consortium name="The Broad Institute Genome Sequencing Center for Infectious Disease"/>
            <person name="Wu L."/>
            <person name="Ma J."/>
        </authorList>
    </citation>
    <scope>NUCLEOTIDE SEQUENCE [LARGE SCALE GENOMIC DNA]</scope>
    <source>
        <strain evidence="2">CGMCC 4.7396</strain>
    </source>
</reference>
<gene>
    <name evidence="1" type="ORF">ACFO8M_26495</name>
</gene>
<proteinExistence type="predicted"/>
<dbReference type="EMBL" id="JBHRWO010000023">
    <property type="protein sequence ID" value="MFC3496045.1"/>
    <property type="molecule type" value="Genomic_DNA"/>
</dbReference>
<organism evidence="1 2">
    <name type="scientific">Glycomyces rhizosphaerae</name>
    <dbReference type="NCBI Taxonomy" id="2054422"/>
    <lineage>
        <taxon>Bacteria</taxon>
        <taxon>Bacillati</taxon>
        <taxon>Actinomycetota</taxon>
        <taxon>Actinomycetes</taxon>
        <taxon>Glycomycetales</taxon>
        <taxon>Glycomycetaceae</taxon>
        <taxon>Glycomyces</taxon>
    </lineage>
</organism>
<dbReference type="Pfam" id="PF14078">
    <property type="entry name" value="DUF4259"/>
    <property type="match status" value="1"/>
</dbReference>
<protein>
    <submittedName>
        <fullName evidence="1">DUF4259 domain-containing protein</fullName>
    </submittedName>
</protein>
<name>A0ABV7Q5F8_9ACTN</name>
<dbReference type="RefSeq" id="WP_387981079.1">
    <property type="nucleotide sequence ID" value="NZ_JBHRWO010000023.1"/>
</dbReference>
<evidence type="ECO:0000313" key="1">
    <source>
        <dbReference type="EMBL" id="MFC3496045.1"/>
    </source>
</evidence>
<accession>A0ABV7Q5F8</accession>
<evidence type="ECO:0000313" key="2">
    <source>
        <dbReference type="Proteomes" id="UP001595712"/>
    </source>
</evidence>
<comment type="caution">
    <text evidence="1">The sequence shown here is derived from an EMBL/GenBank/DDBJ whole genome shotgun (WGS) entry which is preliminary data.</text>
</comment>
<sequence length="139" mass="14735">MGAWGYGPFENDGALDCVGDLSDAAPDAIRSGLLGTMREVSDSKGYIENPEADAAVAAAVLVAARLGADPGSPSAVDLLASHPFEADGELRLEALRVFDRVTDPRENEWHELWADGGALDKVLELLRPYRERLAAGDSA</sequence>
<dbReference type="Proteomes" id="UP001595712">
    <property type="component" value="Unassembled WGS sequence"/>
</dbReference>